<evidence type="ECO:0000256" key="1">
    <source>
        <dbReference type="ARBA" id="ARBA00004604"/>
    </source>
</evidence>
<evidence type="ECO:0000256" key="5">
    <source>
        <dbReference type="SAM" id="MobiDB-lite"/>
    </source>
</evidence>
<feature type="compositionally biased region" description="Low complexity" evidence="5">
    <location>
        <begin position="403"/>
        <end position="417"/>
    </location>
</feature>
<feature type="compositionally biased region" description="Basic and acidic residues" evidence="5">
    <location>
        <begin position="706"/>
        <end position="716"/>
    </location>
</feature>
<keyword evidence="9" id="KW-1185">Reference proteome</keyword>
<dbReference type="PANTHER" id="PTHR12202">
    <property type="entry name" value="ESF1 HOMOLOG"/>
    <property type="match status" value="1"/>
</dbReference>
<evidence type="ECO:0000259" key="7">
    <source>
        <dbReference type="Pfam" id="PF25121"/>
    </source>
</evidence>
<feature type="compositionally biased region" description="Basic residues" evidence="5">
    <location>
        <begin position="491"/>
        <end position="502"/>
    </location>
</feature>
<feature type="compositionally biased region" description="Acidic residues" evidence="5">
    <location>
        <begin position="93"/>
        <end position="113"/>
    </location>
</feature>
<dbReference type="Pfam" id="PF08159">
    <property type="entry name" value="NUC153"/>
    <property type="match status" value="1"/>
</dbReference>
<feature type="compositionally biased region" description="Basic and acidic residues" evidence="5">
    <location>
        <begin position="35"/>
        <end position="71"/>
    </location>
</feature>
<dbReference type="Pfam" id="PF25121">
    <property type="entry name" value="RRM_ESF1"/>
    <property type="match status" value="1"/>
</dbReference>
<organism evidence="8 9">
    <name type="scientific">Rhodofomes roseus</name>
    <dbReference type="NCBI Taxonomy" id="34475"/>
    <lineage>
        <taxon>Eukaryota</taxon>
        <taxon>Fungi</taxon>
        <taxon>Dikarya</taxon>
        <taxon>Basidiomycota</taxon>
        <taxon>Agaricomycotina</taxon>
        <taxon>Agaricomycetes</taxon>
        <taxon>Polyporales</taxon>
        <taxon>Rhodofomes</taxon>
    </lineage>
</organism>
<comment type="similarity">
    <text evidence="2">Belongs to the ESF1 family.</text>
</comment>
<keyword evidence="4" id="KW-0539">Nucleus</keyword>
<feature type="compositionally biased region" description="Basic residues" evidence="5">
    <location>
        <begin position="556"/>
        <end position="574"/>
    </location>
</feature>
<feature type="compositionally biased region" description="Basic and acidic residues" evidence="5">
    <location>
        <begin position="670"/>
        <end position="685"/>
    </location>
</feature>
<feature type="compositionally biased region" description="Acidic residues" evidence="5">
    <location>
        <begin position="539"/>
        <end position="549"/>
    </location>
</feature>
<dbReference type="PANTHER" id="PTHR12202:SF0">
    <property type="entry name" value="ESF1 HOMOLOG"/>
    <property type="match status" value="1"/>
</dbReference>
<evidence type="ECO:0000259" key="6">
    <source>
        <dbReference type="Pfam" id="PF08159"/>
    </source>
</evidence>
<dbReference type="Proteomes" id="UP000814176">
    <property type="component" value="Unassembled WGS sequence"/>
</dbReference>
<sequence>MSDPRFARFKTDPRFRRVKKEQQKVVVDDRFKQLFDGDKKGKGKKGRVDKYGRPLADTHEQDNLRRFYRLEGEDEPAPKAGPDYARGEVLLESSDEEDEIDRPASEDESEAEDGVLVLGRDVSKPIPVPRDDEDAEIDLDEDTFAELDAQVAAYAKEHPEGEGADPEAGRTRRIAVVNLDWDHVRAIHLYKIFSSLVSPTAPAAASSSSSSGQAAKAKGIGMAVRGKVLSVRVYASEFGKGRMAREQREGPPPELFKKKGDEDEEEINEKTIFEVGDEEDYDEDALRKYQLERLRYYYAIVECDGVEAASHIYNELEGTELERSANVFDLSFVPDDMTFDDEPRDEATDDLSIPYKGLEFVTAALRHSKVKLTWDEDDPERIQLTRRTLSRKEIEENDFKAYLASSTSGSESEAEAAPTKGKGKSKDAERAKLRALLLAGDDDTLPEGWGRGKDLPRGERGGEEDVDMEITFTPGLSERKDDGEETTLEKYKRKMKDKKKKRKEEVVERRKAKGGGDDDDDDEGRSERKVTGDEFFAGDSEDEGSEGGDEAEKRKQTTKGKKDKKDKGKGKKSRRESASPPPARHVSTAEELALLAGPSGDGANEPKHFNMKAVIKAEKSAKLKGKKRKGKKGAEEDNELQEDFSINVNDDRFKAVFDEHAFAIDPSNPHFKETKSMKTLLEERSKRHRTKSSRGEDAPSGTSVDKGGDLKSLVERVKRKSANADNSGAGKRRKVL</sequence>
<evidence type="ECO:0000256" key="2">
    <source>
        <dbReference type="ARBA" id="ARBA00009087"/>
    </source>
</evidence>
<keyword evidence="3" id="KW-0175">Coiled coil</keyword>
<name>A0ABQ8KH59_9APHY</name>
<reference evidence="8 9" key="1">
    <citation type="journal article" date="2021" name="Environ. Microbiol.">
        <title>Gene family expansions and transcriptome signatures uncover fungal adaptations to wood decay.</title>
        <authorList>
            <person name="Hage H."/>
            <person name="Miyauchi S."/>
            <person name="Viragh M."/>
            <person name="Drula E."/>
            <person name="Min B."/>
            <person name="Chaduli D."/>
            <person name="Navarro D."/>
            <person name="Favel A."/>
            <person name="Norest M."/>
            <person name="Lesage-Meessen L."/>
            <person name="Balint B."/>
            <person name="Merenyi Z."/>
            <person name="de Eugenio L."/>
            <person name="Morin E."/>
            <person name="Martinez A.T."/>
            <person name="Baldrian P."/>
            <person name="Stursova M."/>
            <person name="Martinez M.J."/>
            <person name="Novotny C."/>
            <person name="Magnuson J.K."/>
            <person name="Spatafora J.W."/>
            <person name="Maurice S."/>
            <person name="Pangilinan J."/>
            <person name="Andreopoulos W."/>
            <person name="LaButti K."/>
            <person name="Hundley H."/>
            <person name="Na H."/>
            <person name="Kuo A."/>
            <person name="Barry K."/>
            <person name="Lipzen A."/>
            <person name="Henrissat B."/>
            <person name="Riley R."/>
            <person name="Ahrendt S."/>
            <person name="Nagy L.G."/>
            <person name="Grigoriev I.V."/>
            <person name="Martin F."/>
            <person name="Rosso M.N."/>
        </authorList>
    </citation>
    <scope>NUCLEOTIDE SEQUENCE [LARGE SCALE GENOMIC DNA]</scope>
    <source>
        <strain evidence="8 9">CIRM-BRFM 1785</strain>
    </source>
</reference>
<evidence type="ECO:0000313" key="9">
    <source>
        <dbReference type="Proteomes" id="UP000814176"/>
    </source>
</evidence>
<feature type="domain" description="NUC153" evidence="6">
    <location>
        <begin position="650"/>
        <end position="678"/>
    </location>
</feature>
<feature type="region of interest" description="Disordered" evidence="5">
    <location>
        <begin position="35"/>
        <end position="133"/>
    </location>
</feature>
<dbReference type="RefSeq" id="XP_047779369.1">
    <property type="nucleotide sequence ID" value="XM_047926415.1"/>
</dbReference>
<accession>A0ABQ8KH59</accession>
<dbReference type="InterPro" id="IPR012580">
    <property type="entry name" value="NUC153"/>
</dbReference>
<protein>
    <recommendedName>
        <fullName evidence="10">NUC153 domain-containing protein</fullName>
    </recommendedName>
</protein>
<gene>
    <name evidence="8" type="ORF">C8Q71DRAFT_834517</name>
</gene>
<dbReference type="EMBL" id="JADCUA010000009">
    <property type="protein sequence ID" value="KAH9837200.1"/>
    <property type="molecule type" value="Genomic_DNA"/>
</dbReference>
<comment type="caution">
    <text evidence="8">The sequence shown here is derived from an EMBL/GenBank/DDBJ whole genome shotgun (WGS) entry which is preliminary data.</text>
</comment>
<evidence type="ECO:0000256" key="3">
    <source>
        <dbReference type="ARBA" id="ARBA00023054"/>
    </source>
</evidence>
<dbReference type="InterPro" id="IPR039754">
    <property type="entry name" value="Esf1"/>
</dbReference>
<feature type="compositionally biased region" description="Basic and acidic residues" evidence="5">
    <location>
        <begin position="450"/>
        <end position="463"/>
    </location>
</feature>
<evidence type="ECO:0008006" key="10">
    <source>
        <dbReference type="Google" id="ProtNLM"/>
    </source>
</evidence>
<feature type="domain" description="ESF1 RRM" evidence="7">
    <location>
        <begin position="171"/>
        <end position="348"/>
    </location>
</feature>
<evidence type="ECO:0000256" key="4">
    <source>
        <dbReference type="ARBA" id="ARBA00023242"/>
    </source>
</evidence>
<evidence type="ECO:0000313" key="8">
    <source>
        <dbReference type="EMBL" id="KAH9837200.1"/>
    </source>
</evidence>
<feature type="compositionally biased region" description="Basic and acidic residues" evidence="5">
    <location>
        <begin position="242"/>
        <end position="261"/>
    </location>
</feature>
<feature type="region of interest" description="Disordered" evidence="5">
    <location>
        <begin position="403"/>
        <end position="642"/>
    </location>
</feature>
<feature type="region of interest" description="Disordered" evidence="5">
    <location>
        <begin position="242"/>
        <end position="263"/>
    </location>
</feature>
<proteinExistence type="inferred from homology"/>
<feature type="region of interest" description="Disordered" evidence="5">
    <location>
        <begin position="665"/>
        <end position="736"/>
    </location>
</feature>
<feature type="compositionally biased region" description="Basic and acidic residues" evidence="5">
    <location>
        <begin position="477"/>
        <end position="490"/>
    </location>
</feature>
<dbReference type="GeneID" id="72007147"/>
<comment type="subcellular location">
    <subcellularLocation>
        <location evidence="1">Nucleus</location>
        <location evidence="1">Nucleolus</location>
    </subcellularLocation>
</comment>
<dbReference type="InterPro" id="IPR056750">
    <property type="entry name" value="RRM_ESF1"/>
</dbReference>
<feature type="compositionally biased region" description="Basic residues" evidence="5">
    <location>
        <begin position="622"/>
        <end position="631"/>
    </location>
</feature>